<proteinExistence type="predicted"/>
<dbReference type="AlphaFoldDB" id="A0A9D5NZZ9"/>
<organism evidence="1 2">
    <name type="scientific">Xylanibacter ruminicola</name>
    <name type="common">Prevotella ruminicola</name>
    <dbReference type="NCBI Taxonomy" id="839"/>
    <lineage>
        <taxon>Bacteria</taxon>
        <taxon>Pseudomonadati</taxon>
        <taxon>Bacteroidota</taxon>
        <taxon>Bacteroidia</taxon>
        <taxon>Bacteroidales</taxon>
        <taxon>Prevotellaceae</taxon>
        <taxon>Xylanibacter</taxon>
    </lineage>
</organism>
<evidence type="ECO:0000313" key="2">
    <source>
        <dbReference type="Proteomes" id="UP000806522"/>
    </source>
</evidence>
<evidence type="ECO:0000313" key="1">
    <source>
        <dbReference type="EMBL" id="MBE6270284.1"/>
    </source>
</evidence>
<dbReference type="Proteomes" id="UP000806522">
    <property type="component" value="Unassembled WGS sequence"/>
</dbReference>
<comment type="caution">
    <text evidence="1">The sequence shown here is derived from an EMBL/GenBank/DDBJ whole genome shotgun (WGS) entry which is preliminary data.</text>
</comment>
<protein>
    <submittedName>
        <fullName evidence="1">Uncharacterized protein</fullName>
    </submittedName>
</protein>
<name>A0A9D5NZZ9_XYLRU</name>
<sequence length="99" mass="11451">MVNFYDKHRFISKSELARLAGVSLRTFSRYLATRRPVLDAMGISPKAQKLPPQAVRYICEDYCIDLSPELQDQEALKKSPLYQNFLRMLDTVGQRLSNK</sequence>
<reference evidence="1" key="1">
    <citation type="submission" date="2019-04" db="EMBL/GenBank/DDBJ databases">
        <title>Evolution of Biomass-Degrading Anaerobic Consortia Revealed by Metagenomics.</title>
        <authorList>
            <person name="Peng X."/>
        </authorList>
    </citation>
    <scope>NUCLEOTIDE SEQUENCE</scope>
    <source>
        <strain evidence="1">SIG140</strain>
    </source>
</reference>
<gene>
    <name evidence="1" type="ORF">E7101_04965</name>
</gene>
<accession>A0A9D5NZZ9</accession>
<dbReference type="EMBL" id="SUYC01000004">
    <property type="protein sequence ID" value="MBE6270284.1"/>
    <property type="molecule type" value="Genomic_DNA"/>
</dbReference>